<evidence type="ECO:0000256" key="8">
    <source>
        <dbReference type="ARBA" id="ARBA00022837"/>
    </source>
</evidence>
<dbReference type="CDD" id="cd00054">
    <property type="entry name" value="EGF_CA"/>
    <property type="match status" value="4"/>
</dbReference>
<dbReference type="Pfam" id="PF12662">
    <property type="entry name" value="cEGF"/>
    <property type="match status" value="2"/>
</dbReference>
<dbReference type="InterPro" id="IPR056619">
    <property type="entry name" value="C8-3_MUC4"/>
</dbReference>
<dbReference type="RefSeq" id="XP_035694492.1">
    <property type="nucleotide sequence ID" value="XM_035838599.1"/>
</dbReference>
<dbReference type="SUPFAM" id="SSF57184">
    <property type="entry name" value="Growth factor receptor domain"/>
    <property type="match status" value="2"/>
</dbReference>
<feature type="domain" description="EGF-like" evidence="16">
    <location>
        <begin position="1055"/>
        <end position="1095"/>
    </location>
</feature>
<dbReference type="FunFam" id="2.10.25.10:FF:000005">
    <property type="entry name" value="Fibrillin 2"/>
    <property type="match status" value="1"/>
</dbReference>
<dbReference type="InterPro" id="IPR036364">
    <property type="entry name" value="SEA_dom_sf"/>
</dbReference>
<feature type="domain" description="EGF-like" evidence="16">
    <location>
        <begin position="1377"/>
        <end position="1415"/>
    </location>
</feature>
<evidence type="ECO:0000259" key="17">
    <source>
        <dbReference type="PROSITE" id="PS50856"/>
    </source>
</evidence>
<dbReference type="SMART" id="SM00216">
    <property type="entry name" value="VWD"/>
    <property type="match status" value="1"/>
</dbReference>
<organism evidence="20 21">
    <name type="scientific">Branchiostoma floridae</name>
    <name type="common">Florida lancelet</name>
    <name type="synonym">Amphioxus</name>
    <dbReference type="NCBI Taxonomy" id="7739"/>
    <lineage>
        <taxon>Eukaryota</taxon>
        <taxon>Metazoa</taxon>
        <taxon>Chordata</taxon>
        <taxon>Cephalochordata</taxon>
        <taxon>Leptocardii</taxon>
        <taxon>Amphioxiformes</taxon>
        <taxon>Branchiostomatidae</taxon>
        <taxon>Branchiostoma</taxon>
    </lineage>
</organism>
<evidence type="ECO:0000256" key="9">
    <source>
        <dbReference type="ARBA" id="ARBA00022989"/>
    </source>
</evidence>
<evidence type="ECO:0000256" key="4">
    <source>
        <dbReference type="ARBA" id="ARBA00022536"/>
    </source>
</evidence>
<feature type="domain" description="EGF-like" evidence="16">
    <location>
        <begin position="1096"/>
        <end position="1137"/>
    </location>
</feature>
<dbReference type="InterPro" id="IPR001846">
    <property type="entry name" value="VWF_type-D"/>
</dbReference>
<dbReference type="InterPro" id="IPR000742">
    <property type="entry name" value="EGF"/>
</dbReference>
<dbReference type="InterPro" id="IPR001881">
    <property type="entry name" value="EGF-like_Ca-bd_dom"/>
</dbReference>
<dbReference type="SMART" id="SM00179">
    <property type="entry name" value="EGF_CA"/>
    <property type="match status" value="7"/>
</dbReference>
<evidence type="ECO:0000259" key="16">
    <source>
        <dbReference type="PROSITE" id="PS50026"/>
    </source>
</evidence>
<keyword evidence="11 13" id="KW-1015">Disulfide bond</keyword>
<dbReference type="InterPro" id="IPR024731">
    <property type="entry name" value="NELL2-like_EGF"/>
</dbReference>
<dbReference type="InterPro" id="IPR026823">
    <property type="entry name" value="cEGF"/>
</dbReference>
<keyword evidence="4 13" id="KW-0245">EGF-like domain</keyword>
<proteinExistence type="predicted"/>
<keyword evidence="9 14" id="KW-1133">Transmembrane helix</keyword>
<evidence type="ECO:0000256" key="7">
    <source>
        <dbReference type="ARBA" id="ARBA00022737"/>
    </source>
</evidence>
<dbReference type="InterPro" id="IPR003886">
    <property type="entry name" value="NIDO_dom"/>
</dbReference>
<evidence type="ECO:0000256" key="5">
    <source>
        <dbReference type="ARBA" id="ARBA00022692"/>
    </source>
</evidence>
<dbReference type="Pfam" id="PF12947">
    <property type="entry name" value="EGF_3"/>
    <property type="match status" value="1"/>
</dbReference>
<dbReference type="InterPro" id="IPR000082">
    <property type="entry name" value="SEA_dom"/>
</dbReference>
<dbReference type="GeneID" id="118428511"/>
<dbReference type="SMART" id="SM00723">
    <property type="entry name" value="AMOP"/>
    <property type="match status" value="1"/>
</dbReference>
<dbReference type="InterPro" id="IPR049883">
    <property type="entry name" value="NOTCH1_EGF-like"/>
</dbReference>
<dbReference type="PROSITE" id="PS01187">
    <property type="entry name" value="EGF_CA"/>
    <property type="match status" value="4"/>
</dbReference>
<feature type="domain" description="EGF-like" evidence="16">
    <location>
        <begin position="1138"/>
        <end position="1178"/>
    </location>
</feature>
<feature type="disulfide bond" evidence="13">
    <location>
        <begin position="949"/>
        <end position="958"/>
    </location>
</feature>
<keyword evidence="10 14" id="KW-0472">Membrane</keyword>
<dbReference type="SUPFAM" id="SSF82671">
    <property type="entry name" value="SEA domain"/>
    <property type="match status" value="1"/>
</dbReference>
<feature type="domain" description="SEA" evidence="15">
    <location>
        <begin position="1268"/>
        <end position="1380"/>
    </location>
</feature>
<evidence type="ECO:0000256" key="10">
    <source>
        <dbReference type="ARBA" id="ARBA00023136"/>
    </source>
</evidence>
<dbReference type="SMART" id="SM00200">
    <property type="entry name" value="SEA"/>
    <property type="match status" value="1"/>
</dbReference>
<dbReference type="PROSITE" id="PS51233">
    <property type="entry name" value="VWFD"/>
    <property type="match status" value="1"/>
</dbReference>
<feature type="transmembrane region" description="Helical" evidence="14">
    <location>
        <begin position="1442"/>
        <end position="1464"/>
    </location>
</feature>
<keyword evidence="3" id="KW-0964">Secreted</keyword>
<dbReference type="Pfam" id="PF06119">
    <property type="entry name" value="NIDO"/>
    <property type="match status" value="1"/>
</dbReference>
<gene>
    <name evidence="21" type="primary">LOC118428511</name>
</gene>
<keyword evidence="8" id="KW-0106">Calcium</keyword>
<evidence type="ECO:0000256" key="3">
    <source>
        <dbReference type="ARBA" id="ARBA00022525"/>
    </source>
</evidence>
<keyword evidence="6" id="KW-0732">Signal</keyword>
<dbReference type="SMART" id="SM00181">
    <property type="entry name" value="EGF"/>
    <property type="match status" value="9"/>
</dbReference>
<dbReference type="OrthoDB" id="4405280at2759"/>
<keyword evidence="12" id="KW-0325">Glycoprotein</keyword>
<dbReference type="PROSITE" id="PS50856">
    <property type="entry name" value="AMOP"/>
    <property type="match status" value="1"/>
</dbReference>
<reference evidence="20" key="1">
    <citation type="journal article" date="2020" name="Nat. Ecol. Evol.">
        <title>Deeply conserved synteny resolves early events in vertebrate evolution.</title>
        <authorList>
            <person name="Simakov O."/>
            <person name="Marletaz F."/>
            <person name="Yue J.X."/>
            <person name="O'Connell B."/>
            <person name="Jenkins J."/>
            <person name="Brandt A."/>
            <person name="Calef R."/>
            <person name="Tung C.H."/>
            <person name="Huang T.K."/>
            <person name="Schmutz J."/>
            <person name="Satoh N."/>
            <person name="Yu J.K."/>
            <person name="Putnam N.H."/>
            <person name="Green R.E."/>
            <person name="Rokhsar D.S."/>
        </authorList>
    </citation>
    <scope>NUCLEOTIDE SEQUENCE [LARGE SCALE GENOMIC DNA]</scope>
    <source>
        <strain evidence="20">S238N-H82</strain>
    </source>
</reference>
<dbReference type="InterPro" id="IPR051495">
    <property type="entry name" value="Epithelial_Barrier/Signaling"/>
</dbReference>
<dbReference type="Pfam" id="PF00094">
    <property type="entry name" value="VWD"/>
    <property type="match status" value="1"/>
</dbReference>
<dbReference type="Pfam" id="PF01390">
    <property type="entry name" value="SEA"/>
    <property type="match status" value="1"/>
</dbReference>
<dbReference type="PROSITE" id="PS50026">
    <property type="entry name" value="EGF_3"/>
    <property type="match status" value="7"/>
</dbReference>
<dbReference type="GO" id="GO:0005509">
    <property type="term" value="F:calcium ion binding"/>
    <property type="evidence" value="ECO:0007669"/>
    <property type="project" value="InterPro"/>
</dbReference>
<evidence type="ECO:0000259" key="19">
    <source>
        <dbReference type="PROSITE" id="PS51233"/>
    </source>
</evidence>
<dbReference type="Pfam" id="PF14670">
    <property type="entry name" value="FXa_inhibition"/>
    <property type="match status" value="1"/>
</dbReference>
<dbReference type="GO" id="GO:0016020">
    <property type="term" value="C:membrane"/>
    <property type="evidence" value="ECO:0007669"/>
    <property type="project" value="UniProtKB-SubCell"/>
</dbReference>
<dbReference type="InterPro" id="IPR000152">
    <property type="entry name" value="EGF-type_Asp/Asn_hydroxyl_site"/>
</dbReference>
<dbReference type="SUPFAM" id="SSF57196">
    <property type="entry name" value="EGF/Laminin"/>
    <property type="match status" value="1"/>
</dbReference>
<dbReference type="Pfam" id="PF23263">
    <property type="entry name" value="C8-3_MUC4"/>
    <property type="match status" value="1"/>
</dbReference>
<sequence>MGHMSAAAYLDFTWQIMDTDAKILTNVPPDTTTAMARLSARTPMAVSPVPASMDILEMEPTALMWMSAAQGRPLVTRTPSVRIQAVPTPAPVRKTTRAPCQTAPDSWASAEVRLYPDGPNGHLLFGNATREGMSPLIEIPEGLPMPGGRLCNSVYILENGVIVITTLKASQRSAGRPSYRHPTTDPRAFGETVCGVIAPFWSDVIMGETYPSEVRYEVYQQDRDQTLTRGSSFLRGPASRGRHENIILRGLTILVSSELGISTRTMTYALVVTWKNMAMAGDSVRDGMPTNTFQAVLMTDHKNTYAAYLYDDRRMQWDPQITRDNLVDGKWPAFVGYIIRGTTGQLTVVEDENSRQKSTMENGQKNCSQPNVYCLDRKSGVNSTRPGRWVYRIDDNDVTYVNPRKQCMDWYQIQADVIDRFGALPPCPITAAHAQLDARWRTASDVSSSDRLCFDLNRPSSSSGANMQCCYQMPEGAFIRNNRELSGTFERYQRGSAAYRANDAQAREFCCLDYGSKYCDMYFEKRPMGSTEGYVPPRTSAAAGDPHILTLDRVRYSFNGLGEYLLCRTAPSSASSQSAATFSLQGRTKLVEVEPGKTPRATVFSAIAARSAANSIQVYLDKTRDALNIMVDDVNITYSQYQDGQDTFDDGRLLMTTDTAGNVTSVKVIFDIGVSIEVKSGQQMLIYTAIMPSDLMGNLQGMMGNFNDNTTDEFHWPNGTAVGFSNDTHPSEEELYVFGESWSLKSVANLRMEAVTNLTLFHFYPDGQSAGTYGNDSFTPLFFDLDAMFENATERQRAVQVCGGEDRKECLFDIALTGNEEIGVAAEQGMKSAEISNNVLGNTPPRFNVTSEIRAVVGQEFSLHVAVEDDGQVSVSLIGPGELDANNTYRWTPEDTENVTIRFLAQDDMGATSMATPDVTVCNCQHGGACDWDVTSQQVAGFAVATCACPLGYTGTFCETDFDGCSIAPCYPGVNCTDSQAPLEAGENEYTCGTCPTGMVGDGESCSDLDECTLPNDDPNVHACVNAVCHNTAPGYRCECHPGYEMTNDVRTCQDIDECTSASHDCHEHAHCNNTAGGFTCACSEGFTGDGRSCTDVDECTASSGGDCSNLCVNTAGSFYCACTSGYTLDENMQSCIDTDECALDIDGCSHVCTNTVGAYNCSCPVDFSLGSDGKTCQASEPCLNTTCSPSGVAFCAVVSGNETCSCADGYSLSSNGTLCEDIDECQNAVNCQGPNVLCRNVPGSYICACASGFYATEGFNGSTTCTESKTYAAEIRVTNQVFTAELRDPASTEYKIMKTKAQRTLEMLYKSVMDNSFLGVTVDGFSNGSVVVIFTLNLASNTTHNASSSEHALREAIGSSGGGELAVDASSVTVTDIDECASDVTNLCDVNADCTNTDGGYICTCTDGYSDVSEGGSISGSTCQATPTPSTSPDRRAATSAILITFGVMCTVSIPTLCLLLLIKIKKRSAVEPSPSEGEINTGNDAE</sequence>
<dbReference type="PANTHER" id="PTHR13802:SF52">
    <property type="entry name" value="MUCIN-4"/>
    <property type="match status" value="1"/>
</dbReference>
<feature type="domain" description="NIDO" evidence="18">
    <location>
        <begin position="218"/>
        <end position="396"/>
    </location>
</feature>
<feature type="domain" description="EGF-like" evidence="16">
    <location>
        <begin position="1008"/>
        <end position="1054"/>
    </location>
</feature>
<dbReference type="OMA" id="VATCACP"/>
<dbReference type="InterPro" id="IPR018097">
    <property type="entry name" value="EGF_Ca-bd_CS"/>
</dbReference>
<dbReference type="FunFam" id="2.10.25.10:FF:000038">
    <property type="entry name" value="Fibrillin 2"/>
    <property type="match status" value="2"/>
</dbReference>
<dbReference type="PROSITE" id="PS50024">
    <property type="entry name" value="SEA"/>
    <property type="match status" value="1"/>
</dbReference>
<dbReference type="GO" id="GO:0071944">
    <property type="term" value="C:cell periphery"/>
    <property type="evidence" value="ECO:0007669"/>
    <property type="project" value="UniProtKB-ARBA"/>
</dbReference>
<evidence type="ECO:0000256" key="12">
    <source>
        <dbReference type="ARBA" id="ARBA00023180"/>
    </source>
</evidence>
<keyword evidence="5 14" id="KW-0812">Transmembrane</keyword>
<accession>A0A9J7M4K8</accession>
<evidence type="ECO:0000256" key="1">
    <source>
        <dbReference type="ARBA" id="ARBA00004370"/>
    </source>
</evidence>
<reference evidence="21" key="2">
    <citation type="submission" date="2025-08" db="UniProtKB">
        <authorList>
            <consortium name="RefSeq"/>
        </authorList>
    </citation>
    <scope>IDENTIFICATION</scope>
    <source>
        <strain evidence="21">S238N-H82</strain>
        <tissue evidence="21">Testes</tissue>
    </source>
</reference>
<feature type="domain" description="VWFD" evidence="19">
    <location>
        <begin position="538"/>
        <end position="750"/>
    </location>
</feature>
<evidence type="ECO:0000259" key="15">
    <source>
        <dbReference type="PROSITE" id="PS50024"/>
    </source>
</evidence>
<evidence type="ECO:0000313" key="21">
    <source>
        <dbReference type="RefSeq" id="XP_035694492.1"/>
    </source>
</evidence>
<feature type="domain" description="AMOP" evidence="17">
    <location>
        <begin position="399"/>
        <end position="526"/>
    </location>
</feature>
<feature type="domain" description="EGF-like" evidence="16">
    <location>
        <begin position="918"/>
        <end position="959"/>
    </location>
</feature>
<dbReference type="InterPro" id="IPR009030">
    <property type="entry name" value="Growth_fac_rcpt_cys_sf"/>
</dbReference>
<dbReference type="Proteomes" id="UP000001554">
    <property type="component" value="Chromosome 13"/>
</dbReference>
<protein>
    <submittedName>
        <fullName evidence="21">Mucin-like protein</fullName>
    </submittedName>
</protein>
<keyword evidence="20" id="KW-1185">Reference proteome</keyword>
<feature type="domain" description="EGF-like" evidence="16">
    <location>
        <begin position="1222"/>
        <end position="1267"/>
    </location>
</feature>
<dbReference type="PROSITE" id="PS00010">
    <property type="entry name" value="ASX_HYDROXYL"/>
    <property type="match status" value="6"/>
</dbReference>
<dbReference type="PROSITE" id="PS51220">
    <property type="entry name" value="NIDO"/>
    <property type="match status" value="1"/>
</dbReference>
<keyword evidence="7" id="KW-0677">Repeat</keyword>
<comment type="subcellular location">
    <subcellularLocation>
        <location evidence="1">Membrane</location>
    </subcellularLocation>
    <subcellularLocation>
        <location evidence="2">Secreted</location>
    </subcellularLocation>
</comment>
<dbReference type="GO" id="GO:0007160">
    <property type="term" value="P:cell-matrix adhesion"/>
    <property type="evidence" value="ECO:0007669"/>
    <property type="project" value="InterPro"/>
</dbReference>
<evidence type="ECO:0000256" key="14">
    <source>
        <dbReference type="SAM" id="Phobius"/>
    </source>
</evidence>
<dbReference type="KEGG" id="bfo:118428511"/>
<name>A0A9J7M4K8_BRAFL</name>
<evidence type="ECO:0000256" key="13">
    <source>
        <dbReference type="PROSITE-ProRule" id="PRU00076"/>
    </source>
</evidence>
<dbReference type="SMART" id="SM00539">
    <property type="entry name" value="NIDO"/>
    <property type="match status" value="1"/>
</dbReference>
<dbReference type="InterPro" id="IPR005533">
    <property type="entry name" value="AMOP_dom"/>
</dbReference>
<dbReference type="PANTHER" id="PTHR13802">
    <property type="entry name" value="MUCIN 4-RELATED"/>
    <property type="match status" value="1"/>
</dbReference>
<evidence type="ECO:0000259" key="18">
    <source>
        <dbReference type="PROSITE" id="PS51220"/>
    </source>
</evidence>
<dbReference type="Gene3D" id="3.30.70.960">
    <property type="entry name" value="SEA domain"/>
    <property type="match status" value="1"/>
</dbReference>
<dbReference type="PROSITE" id="PS00022">
    <property type="entry name" value="EGF_1"/>
    <property type="match status" value="1"/>
</dbReference>
<evidence type="ECO:0000256" key="6">
    <source>
        <dbReference type="ARBA" id="ARBA00022729"/>
    </source>
</evidence>
<dbReference type="GO" id="GO:0005615">
    <property type="term" value="C:extracellular space"/>
    <property type="evidence" value="ECO:0000318"/>
    <property type="project" value="GO_Central"/>
</dbReference>
<dbReference type="Gene3D" id="2.10.25.10">
    <property type="entry name" value="Laminin"/>
    <property type="match status" value="9"/>
</dbReference>
<comment type="caution">
    <text evidence="13">Lacks conserved residue(s) required for the propagation of feature annotation.</text>
</comment>
<evidence type="ECO:0000256" key="2">
    <source>
        <dbReference type="ARBA" id="ARBA00004613"/>
    </source>
</evidence>
<evidence type="ECO:0000313" key="20">
    <source>
        <dbReference type="Proteomes" id="UP000001554"/>
    </source>
</evidence>
<evidence type="ECO:0000256" key="11">
    <source>
        <dbReference type="ARBA" id="ARBA00023157"/>
    </source>
</evidence>
<dbReference type="PROSITE" id="PS01186">
    <property type="entry name" value="EGF_2"/>
    <property type="match status" value="4"/>
</dbReference>
<dbReference type="Pfam" id="PF07645">
    <property type="entry name" value="EGF_CA"/>
    <property type="match status" value="2"/>
</dbReference>